<evidence type="ECO:0000259" key="1">
    <source>
        <dbReference type="Pfam" id="PF14301"/>
    </source>
</evidence>
<comment type="caution">
    <text evidence="2">The sequence shown here is derived from an EMBL/GenBank/DDBJ whole genome shotgun (WGS) entry which is preliminary data.</text>
</comment>
<dbReference type="AlphaFoldDB" id="A0A5U3IVF5"/>
<reference evidence="2" key="1">
    <citation type="submission" date="2018-07" db="EMBL/GenBank/DDBJ databases">
        <authorList>
            <consortium name="GenomeTrakr network: Whole genome sequencing for foodborne pathogen traceback"/>
        </authorList>
    </citation>
    <scope>NUCLEOTIDE SEQUENCE [LARGE SCALE GENOMIC DNA]</scope>
    <source>
        <strain evidence="2">FDA00008842</strain>
    </source>
</reference>
<feature type="non-terminal residue" evidence="2">
    <location>
        <position position="187"/>
    </location>
</feature>
<dbReference type="Proteomes" id="UP000839610">
    <property type="component" value="Unassembled WGS sequence"/>
</dbReference>
<organism evidence="2">
    <name type="scientific">Salmonella enterica</name>
    <name type="common">Salmonella choleraesuis</name>
    <dbReference type="NCBI Taxonomy" id="28901"/>
    <lineage>
        <taxon>Bacteria</taxon>
        <taxon>Pseudomonadati</taxon>
        <taxon>Pseudomonadota</taxon>
        <taxon>Gammaproteobacteria</taxon>
        <taxon>Enterobacterales</taxon>
        <taxon>Enterobacteriaceae</taxon>
        <taxon>Salmonella</taxon>
    </lineage>
</organism>
<accession>A0A5U3IVF5</accession>
<sequence>MVNIKNFKKGTPKTHEQLELHNKHKVIFLFSEDGQEWYEAQKQFAPDTIKLAYDGEGVIRSISRDVSALYPYDLSVAEVPDTTANRRADISGRWGFDGQGVIDLLTPEMAKRKKRDEINNWRDEQENSITTFELNGHKWDAGKEPLSRISPVLSTTGSSPLPVGFFWTDADNNDVPVTHADLQAINQ</sequence>
<feature type="domain" description="DUF4376" evidence="1">
    <location>
        <begin position="110"/>
        <end position="186"/>
    </location>
</feature>
<name>A0A5U3IVF5_SALER</name>
<evidence type="ECO:0000313" key="2">
    <source>
        <dbReference type="EMBL" id="EBP4586608.1"/>
    </source>
</evidence>
<protein>
    <submittedName>
        <fullName evidence="2">DUF4376 domain-containing protein</fullName>
    </submittedName>
</protein>
<dbReference type="InterPro" id="IPR025484">
    <property type="entry name" value="DUF4376"/>
</dbReference>
<gene>
    <name evidence="2" type="ORF">VH79_26340</name>
</gene>
<proteinExistence type="predicted"/>
<dbReference type="Pfam" id="PF14301">
    <property type="entry name" value="DUF4376"/>
    <property type="match status" value="1"/>
</dbReference>
<dbReference type="EMBL" id="AAGLUV010000065">
    <property type="protein sequence ID" value="EBP4586608.1"/>
    <property type="molecule type" value="Genomic_DNA"/>
</dbReference>